<evidence type="ECO:0000256" key="2">
    <source>
        <dbReference type="SAM" id="Phobius"/>
    </source>
</evidence>
<dbReference type="OrthoDB" id="5419460at2759"/>
<dbReference type="AlphaFoldDB" id="A0A0V1PZM6"/>
<dbReference type="GO" id="GO:0005938">
    <property type="term" value="C:cell cortex"/>
    <property type="evidence" value="ECO:0007669"/>
    <property type="project" value="TreeGrafter"/>
</dbReference>
<dbReference type="GO" id="GO:0031505">
    <property type="term" value="P:fungal-type cell wall organization"/>
    <property type="evidence" value="ECO:0007669"/>
    <property type="project" value="TreeGrafter"/>
</dbReference>
<feature type="transmembrane region" description="Helical" evidence="2">
    <location>
        <begin position="183"/>
        <end position="204"/>
    </location>
</feature>
<accession>A0A0V1PZM6</accession>
<protein>
    <recommendedName>
        <fullName evidence="5">SUR7 family protein FMP45</fullName>
    </recommendedName>
</protein>
<sequence length="275" mass="30158">MKIINTILNIVLLAGTCLLLLLVILSGASDNFPLNKFYWIKADTSLISGAPSSAAWTFWGVCEEKDFSKCSLGPAYPISPKDNFDTTKNVPKDFVDNRNTYFYLSRFSFAFALVAIGFAGIALIVDLLAFCFQVIDKVVVAFVAFALFFIAALAAFQTAVVVLARNAFNQNNMHPDVGLKLLAITWAAVVCILLVFFNTCFANISNSYKKHMSRVRESQGVNDTSGPVATQGDDSSFTRANAGPVDPETREADNGGIRFFKIKRNNQKISDDESI</sequence>
<dbReference type="GeneID" id="26839520"/>
<comment type="caution">
    <text evidence="3">The sequence shown here is derived from an EMBL/GenBank/DDBJ whole genome shotgun (WGS) entry which is preliminary data.</text>
</comment>
<dbReference type="PANTHER" id="PTHR36414:SF1">
    <property type="entry name" value="PROTEIN SUR7"/>
    <property type="match status" value="1"/>
</dbReference>
<organism evidence="3 4">
    <name type="scientific">Debaryomyces fabryi</name>
    <dbReference type="NCBI Taxonomy" id="58627"/>
    <lineage>
        <taxon>Eukaryota</taxon>
        <taxon>Fungi</taxon>
        <taxon>Dikarya</taxon>
        <taxon>Ascomycota</taxon>
        <taxon>Saccharomycotina</taxon>
        <taxon>Pichiomycetes</taxon>
        <taxon>Debaryomycetaceae</taxon>
        <taxon>Debaryomyces</taxon>
    </lineage>
</organism>
<name>A0A0V1PZM6_9ASCO</name>
<keyword evidence="2" id="KW-0472">Membrane</keyword>
<evidence type="ECO:0008006" key="5">
    <source>
        <dbReference type="Google" id="ProtNLM"/>
    </source>
</evidence>
<dbReference type="RefSeq" id="XP_015467805.1">
    <property type="nucleotide sequence ID" value="XM_015611341.1"/>
</dbReference>
<dbReference type="InterPro" id="IPR009571">
    <property type="entry name" value="SUR7/Rim9-like_fungi"/>
</dbReference>
<feature type="region of interest" description="Disordered" evidence="1">
    <location>
        <begin position="218"/>
        <end position="257"/>
    </location>
</feature>
<reference evidence="3 4" key="1">
    <citation type="submission" date="2015-11" db="EMBL/GenBank/DDBJ databases">
        <title>The genome of Debaryomyces fabryi.</title>
        <authorList>
            <person name="Tafer H."/>
            <person name="Lopandic K."/>
        </authorList>
    </citation>
    <scope>NUCLEOTIDE SEQUENCE [LARGE SCALE GENOMIC DNA]</scope>
    <source>
        <strain evidence="3 4">CBS 789</strain>
    </source>
</reference>
<dbReference type="GO" id="GO:0005886">
    <property type="term" value="C:plasma membrane"/>
    <property type="evidence" value="ECO:0007669"/>
    <property type="project" value="InterPro"/>
</dbReference>
<keyword evidence="2" id="KW-1133">Transmembrane helix</keyword>
<evidence type="ECO:0000313" key="3">
    <source>
        <dbReference type="EMBL" id="KSA01703.1"/>
    </source>
</evidence>
<dbReference type="PANTHER" id="PTHR36414">
    <property type="entry name" value="PROTEIN SUR7"/>
    <property type="match status" value="1"/>
</dbReference>
<evidence type="ECO:0000256" key="1">
    <source>
        <dbReference type="SAM" id="MobiDB-lite"/>
    </source>
</evidence>
<dbReference type="Proteomes" id="UP000054251">
    <property type="component" value="Unassembled WGS sequence"/>
</dbReference>
<evidence type="ECO:0000313" key="4">
    <source>
        <dbReference type="Proteomes" id="UP000054251"/>
    </source>
</evidence>
<keyword evidence="2" id="KW-0812">Transmembrane</keyword>
<proteinExistence type="predicted"/>
<dbReference type="GO" id="GO:0032185">
    <property type="term" value="P:septin cytoskeleton organization"/>
    <property type="evidence" value="ECO:0007669"/>
    <property type="project" value="TreeGrafter"/>
</dbReference>
<dbReference type="GO" id="GO:0045121">
    <property type="term" value="C:membrane raft"/>
    <property type="evidence" value="ECO:0007669"/>
    <property type="project" value="TreeGrafter"/>
</dbReference>
<dbReference type="GO" id="GO:0006897">
    <property type="term" value="P:endocytosis"/>
    <property type="evidence" value="ECO:0007669"/>
    <property type="project" value="TreeGrafter"/>
</dbReference>
<feature type="transmembrane region" description="Helical" evidence="2">
    <location>
        <begin position="107"/>
        <end position="132"/>
    </location>
</feature>
<feature type="compositionally biased region" description="Polar residues" evidence="1">
    <location>
        <begin position="219"/>
        <end position="239"/>
    </location>
</feature>
<keyword evidence="4" id="KW-1185">Reference proteome</keyword>
<dbReference type="EMBL" id="LMYN01000045">
    <property type="protein sequence ID" value="KSA01703.1"/>
    <property type="molecule type" value="Genomic_DNA"/>
</dbReference>
<gene>
    <name evidence="3" type="ORF">AC631_02511</name>
</gene>
<feature type="transmembrane region" description="Helical" evidence="2">
    <location>
        <begin position="139"/>
        <end position="163"/>
    </location>
</feature>
<dbReference type="GO" id="GO:0030866">
    <property type="term" value="P:cortical actin cytoskeleton organization"/>
    <property type="evidence" value="ECO:0007669"/>
    <property type="project" value="TreeGrafter"/>
</dbReference>
<dbReference type="Pfam" id="PF06687">
    <property type="entry name" value="SUR7"/>
    <property type="match status" value="1"/>
</dbReference>
<feature type="transmembrane region" description="Helical" evidence="2">
    <location>
        <begin position="7"/>
        <end position="28"/>
    </location>
</feature>